<evidence type="ECO:0000313" key="4">
    <source>
        <dbReference type="RefSeq" id="XP_022150390.1"/>
    </source>
</evidence>
<dbReference type="InterPro" id="IPR057670">
    <property type="entry name" value="SH3_retrovirus"/>
</dbReference>
<evidence type="ECO:0000256" key="1">
    <source>
        <dbReference type="SAM" id="Phobius"/>
    </source>
</evidence>
<evidence type="ECO:0000313" key="3">
    <source>
        <dbReference type="Proteomes" id="UP000504603"/>
    </source>
</evidence>
<feature type="domain" description="Retroviral polymerase SH3-like" evidence="2">
    <location>
        <begin position="4"/>
        <end position="54"/>
    </location>
</feature>
<keyword evidence="1" id="KW-0812">Transmembrane</keyword>
<reference evidence="4" key="1">
    <citation type="submission" date="2025-08" db="UniProtKB">
        <authorList>
            <consortium name="RefSeq"/>
        </authorList>
    </citation>
    <scope>IDENTIFICATION</scope>
    <source>
        <strain evidence="4">OHB3-1</strain>
    </source>
</reference>
<dbReference type="Pfam" id="PF25597">
    <property type="entry name" value="SH3_retrovirus"/>
    <property type="match status" value="1"/>
</dbReference>
<name>A0A6J1D8C2_MOMCH</name>
<sequence length="290" mass="32640">MLSHRSKFHPRVIPYVFVGYPLGVKGYRLFDIEHIKFFLSRDVVFHEQIFPFSSISLPTDSVDPFPDFVLPKAFDFVSSPSGVSSLPHNASNLHSPAVDVTPTNAWTHDMASPIHNATTAYVSLRILLYHLLLILRLLLCRLLLCLLIPGFNSQFLLFLQHLFAGHRGILGPHLILRIITVICLLLLLCPLFSLGILCRRSFHSLVGVTPCTVSYKPWKPTTLGLLFLCPLVIIPSVVNGCTKSNTILMVLLIVIKHDLLLKGTLNRKALIISRLFHHLRSLLVLRFCSQ</sequence>
<dbReference type="GeneID" id="111018564"/>
<evidence type="ECO:0000259" key="2">
    <source>
        <dbReference type="Pfam" id="PF25597"/>
    </source>
</evidence>
<protein>
    <submittedName>
        <fullName evidence="4">Uncharacterized protein LOC111018564 isoform X2</fullName>
    </submittedName>
</protein>
<feature type="transmembrane region" description="Helical" evidence="1">
    <location>
        <begin position="175"/>
        <end position="197"/>
    </location>
</feature>
<dbReference type="RefSeq" id="XP_022150390.1">
    <property type="nucleotide sequence ID" value="XM_022294698.1"/>
</dbReference>
<accession>A0A6J1D8C2</accession>
<keyword evidence="1" id="KW-0472">Membrane</keyword>
<dbReference type="AlphaFoldDB" id="A0A6J1D8C2"/>
<proteinExistence type="predicted"/>
<dbReference type="Proteomes" id="UP000504603">
    <property type="component" value="Unplaced"/>
</dbReference>
<keyword evidence="1" id="KW-1133">Transmembrane helix</keyword>
<gene>
    <name evidence="4" type="primary">LOC111018564</name>
</gene>
<feature type="transmembrane region" description="Helical" evidence="1">
    <location>
        <begin position="142"/>
        <end position="163"/>
    </location>
</feature>
<organism evidence="3 4">
    <name type="scientific">Momordica charantia</name>
    <name type="common">Bitter gourd</name>
    <name type="synonym">Balsam pear</name>
    <dbReference type="NCBI Taxonomy" id="3673"/>
    <lineage>
        <taxon>Eukaryota</taxon>
        <taxon>Viridiplantae</taxon>
        <taxon>Streptophyta</taxon>
        <taxon>Embryophyta</taxon>
        <taxon>Tracheophyta</taxon>
        <taxon>Spermatophyta</taxon>
        <taxon>Magnoliopsida</taxon>
        <taxon>eudicotyledons</taxon>
        <taxon>Gunneridae</taxon>
        <taxon>Pentapetalae</taxon>
        <taxon>rosids</taxon>
        <taxon>fabids</taxon>
        <taxon>Cucurbitales</taxon>
        <taxon>Cucurbitaceae</taxon>
        <taxon>Momordiceae</taxon>
        <taxon>Momordica</taxon>
    </lineage>
</organism>
<keyword evidence="3" id="KW-1185">Reference proteome</keyword>